<keyword evidence="1" id="KW-0862">Zinc</keyword>
<evidence type="ECO:0000256" key="1">
    <source>
        <dbReference type="PROSITE-ProRule" id="PRU00042"/>
    </source>
</evidence>
<feature type="domain" description="C2H2-type" evidence="2">
    <location>
        <begin position="294"/>
        <end position="322"/>
    </location>
</feature>
<dbReference type="AlphaFoldDB" id="A0A1L7X9I7"/>
<evidence type="ECO:0000259" key="2">
    <source>
        <dbReference type="PROSITE" id="PS50157"/>
    </source>
</evidence>
<organism evidence="3 4">
    <name type="scientific">Phialocephala subalpina</name>
    <dbReference type="NCBI Taxonomy" id="576137"/>
    <lineage>
        <taxon>Eukaryota</taxon>
        <taxon>Fungi</taxon>
        <taxon>Dikarya</taxon>
        <taxon>Ascomycota</taxon>
        <taxon>Pezizomycotina</taxon>
        <taxon>Leotiomycetes</taxon>
        <taxon>Helotiales</taxon>
        <taxon>Mollisiaceae</taxon>
        <taxon>Phialocephala</taxon>
        <taxon>Phialocephala fortinii species complex</taxon>
    </lineage>
</organism>
<keyword evidence="1" id="KW-0863">Zinc-finger</keyword>
<accession>A0A1L7X9I7</accession>
<keyword evidence="4" id="KW-1185">Reference proteome</keyword>
<dbReference type="OrthoDB" id="2687452at2759"/>
<protein>
    <recommendedName>
        <fullName evidence="2">C2H2-type domain-containing protein</fullName>
    </recommendedName>
</protein>
<dbReference type="PROSITE" id="PS00028">
    <property type="entry name" value="ZINC_FINGER_C2H2_1"/>
    <property type="match status" value="1"/>
</dbReference>
<dbReference type="GO" id="GO:0008270">
    <property type="term" value="F:zinc ion binding"/>
    <property type="evidence" value="ECO:0007669"/>
    <property type="project" value="UniProtKB-KW"/>
</dbReference>
<evidence type="ECO:0000313" key="3">
    <source>
        <dbReference type="EMBL" id="CZR61656.1"/>
    </source>
</evidence>
<reference evidence="3 4" key="1">
    <citation type="submission" date="2016-03" db="EMBL/GenBank/DDBJ databases">
        <authorList>
            <person name="Ploux O."/>
        </authorList>
    </citation>
    <scope>NUCLEOTIDE SEQUENCE [LARGE SCALE GENOMIC DNA]</scope>
    <source>
        <strain evidence="3 4">UAMH 11012</strain>
    </source>
</reference>
<dbReference type="Proteomes" id="UP000184330">
    <property type="component" value="Unassembled WGS sequence"/>
</dbReference>
<dbReference type="EMBL" id="FJOG01000018">
    <property type="protein sequence ID" value="CZR61656.1"/>
    <property type="molecule type" value="Genomic_DNA"/>
</dbReference>
<dbReference type="InterPro" id="IPR013087">
    <property type="entry name" value="Znf_C2H2_type"/>
</dbReference>
<gene>
    <name evidence="3" type="ORF">PAC_11553</name>
</gene>
<sequence length="354" mass="39269">MLPLLSFQLILDEVTQLQRTSVHSCGSPSNSSLAVRNPHQHHAVALALLSALATIVRLTLAAVLDQWNSGSCDKPWQPCQESLYCSTARPHDNVTLLTCSIAHDHIHNLDLKTSSARGTSDHNTQSEQVLPDIVDFHETSGLNESYIGARVLSQPPPDSEADLYDIQSGNEVTNLDGAAMNFIGLPHISSVDDRRVHSLRRQPQPAVDGLAQAAFSGNPQSDGMGTAFQPYPNNWDYNMATATPQAFQNQVYPMSFAPLPMQQPTFWDPTQIMQSQMMPTFGSIPLAMPHVQRTPCNWCMESFTRAADLQRHVESVHLGIKYHCFWPGCHNNRGKGYCRAEKLRTHQRQKHGSA</sequence>
<proteinExistence type="predicted"/>
<evidence type="ECO:0000313" key="4">
    <source>
        <dbReference type="Proteomes" id="UP000184330"/>
    </source>
</evidence>
<keyword evidence="1" id="KW-0479">Metal-binding</keyword>
<dbReference type="SMART" id="SM00355">
    <property type="entry name" value="ZnF_C2H2"/>
    <property type="match status" value="2"/>
</dbReference>
<name>A0A1L7X9I7_9HELO</name>
<dbReference type="PROSITE" id="PS50157">
    <property type="entry name" value="ZINC_FINGER_C2H2_2"/>
    <property type="match status" value="1"/>
</dbReference>
<dbReference type="Gene3D" id="3.30.160.60">
    <property type="entry name" value="Classic Zinc Finger"/>
    <property type="match status" value="1"/>
</dbReference>